<dbReference type="SUPFAM" id="SSF142695">
    <property type="entry name" value="RibA-like"/>
    <property type="match status" value="1"/>
</dbReference>
<dbReference type="GeneID" id="101504940"/>
<dbReference type="NCBIfam" id="NF001591">
    <property type="entry name" value="PRK00393.1"/>
    <property type="match status" value="1"/>
</dbReference>
<dbReference type="OrthoDB" id="60371at2759"/>
<dbReference type="STRING" id="3827.A0A1S2YHC0"/>
<comment type="subcellular location">
    <subcellularLocation>
        <location evidence="2">Plastid</location>
        <location evidence="2">Chloroplast</location>
    </subcellularLocation>
</comment>
<comment type="catalytic activity">
    <reaction evidence="16">
        <text>GTP + 4 H2O = 2,5-diamino-6-hydroxy-4-(5-phosphoribosylamino)-pyrimidine + formate + 2 phosphate + 3 H(+)</text>
        <dbReference type="Rhea" id="RHEA:23704"/>
        <dbReference type="ChEBI" id="CHEBI:15377"/>
        <dbReference type="ChEBI" id="CHEBI:15378"/>
        <dbReference type="ChEBI" id="CHEBI:15740"/>
        <dbReference type="ChEBI" id="CHEBI:37565"/>
        <dbReference type="ChEBI" id="CHEBI:43474"/>
        <dbReference type="ChEBI" id="CHEBI:58614"/>
        <dbReference type="EC" id="3.5.4.25"/>
    </reaction>
</comment>
<accession>A0A1S2YHC0</accession>
<reference evidence="19" key="2">
    <citation type="submission" date="2025-08" db="UniProtKB">
        <authorList>
            <consortium name="RefSeq"/>
        </authorList>
    </citation>
    <scope>IDENTIFICATION</scope>
    <source>
        <tissue evidence="19">Etiolated seedlings</tissue>
    </source>
</reference>
<gene>
    <name evidence="19" type="primary">LOC101504940</name>
</gene>
<dbReference type="InterPro" id="IPR017945">
    <property type="entry name" value="DHBP_synth_RibB-like_a/b_dom"/>
</dbReference>
<keyword evidence="10" id="KW-0479">Metal-binding</keyword>
<proteinExistence type="inferred from homology"/>
<dbReference type="EC" id="3.5.4.25" evidence="6"/>
<evidence type="ECO:0000256" key="10">
    <source>
        <dbReference type="ARBA" id="ARBA00022723"/>
    </source>
</evidence>
<dbReference type="NCBIfam" id="TIGR00505">
    <property type="entry name" value="ribA"/>
    <property type="match status" value="1"/>
</dbReference>
<dbReference type="FunFam" id="3.90.870.10:FF:000005">
    <property type="entry name" value="Bifunctional riboflavin biosynthesis protein RIBA 1 chloroplastic"/>
    <property type="match status" value="1"/>
</dbReference>
<evidence type="ECO:0000256" key="2">
    <source>
        <dbReference type="ARBA" id="ARBA00004229"/>
    </source>
</evidence>
<evidence type="ECO:0000256" key="11">
    <source>
        <dbReference type="ARBA" id="ARBA00022741"/>
    </source>
</evidence>
<name>A0A1S2YHC0_CICAR</name>
<organism evidence="18 19">
    <name type="scientific">Cicer arietinum</name>
    <name type="common">Chickpea</name>
    <name type="synonym">Garbanzo</name>
    <dbReference type="NCBI Taxonomy" id="3827"/>
    <lineage>
        <taxon>Eukaryota</taxon>
        <taxon>Viridiplantae</taxon>
        <taxon>Streptophyta</taxon>
        <taxon>Embryophyta</taxon>
        <taxon>Tracheophyta</taxon>
        <taxon>Spermatophyta</taxon>
        <taxon>Magnoliopsida</taxon>
        <taxon>eudicotyledons</taxon>
        <taxon>Gunneridae</taxon>
        <taxon>Pentapetalae</taxon>
        <taxon>rosids</taxon>
        <taxon>fabids</taxon>
        <taxon>Fabales</taxon>
        <taxon>Fabaceae</taxon>
        <taxon>Papilionoideae</taxon>
        <taxon>50 kb inversion clade</taxon>
        <taxon>NPAAA clade</taxon>
        <taxon>Hologalegina</taxon>
        <taxon>IRL clade</taxon>
        <taxon>Cicereae</taxon>
        <taxon>Cicer</taxon>
    </lineage>
</organism>
<dbReference type="RefSeq" id="XP_004504823.1">
    <property type="nucleotide sequence ID" value="XM_004504766.2"/>
</dbReference>
<evidence type="ECO:0000313" key="19">
    <source>
        <dbReference type="RefSeq" id="XP_004504823.1"/>
    </source>
</evidence>
<comment type="similarity">
    <text evidence="4">In the N-terminal section; belongs to the DHBP synthase family.</text>
</comment>
<dbReference type="GO" id="GO:0008686">
    <property type="term" value="F:3,4-dihydroxy-2-butanone-4-phosphate synthase activity"/>
    <property type="evidence" value="ECO:0007669"/>
    <property type="project" value="InterPro"/>
</dbReference>
<reference evidence="18" key="1">
    <citation type="journal article" date="2013" name="Nat. Biotechnol.">
        <title>Draft genome sequence of chickpea (Cicer arietinum) provides a resource for trait improvement.</title>
        <authorList>
            <person name="Varshney R.K."/>
            <person name="Song C."/>
            <person name="Saxena R.K."/>
            <person name="Azam S."/>
            <person name="Yu S."/>
            <person name="Sharpe A.G."/>
            <person name="Cannon S."/>
            <person name="Baek J."/>
            <person name="Rosen B.D."/>
            <person name="Tar'an B."/>
            <person name="Millan T."/>
            <person name="Zhang X."/>
            <person name="Ramsay L.D."/>
            <person name="Iwata A."/>
            <person name="Wang Y."/>
            <person name="Nelson W."/>
            <person name="Farmer A.D."/>
            <person name="Gaur P.M."/>
            <person name="Soderlund C."/>
            <person name="Penmetsa R.V."/>
            <person name="Xu C."/>
            <person name="Bharti A.K."/>
            <person name="He W."/>
            <person name="Winter P."/>
            <person name="Zhao S."/>
            <person name="Hane J.K."/>
            <person name="Carrasquilla-Garcia N."/>
            <person name="Condie J.A."/>
            <person name="Upadhyaya H.D."/>
            <person name="Luo M.C."/>
            <person name="Thudi M."/>
            <person name="Gowda C.L."/>
            <person name="Singh N.P."/>
            <person name="Lichtenzveig J."/>
            <person name="Gali K.K."/>
            <person name="Rubio J."/>
            <person name="Nadarajan N."/>
            <person name="Dolezel J."/>
            <person name="Bansal K.C."/>
            <person name="Xu X."/>
            <person name="Edwards D."/>
            <person name="Zhang G."/>
            <person name="Kahl G."/>
            <person name="Gil J."/>
            <person name="Singh K.B."/>
            <person name="Datta S.K."/>
            <person name="Jackson S.A."/>
            <person name="Wang J."/>
            <person name="Cook D.R."/>
        </authorList>
    </citation>
    <scope>NUCLEOTIDE SEQUENCE [LARGE SCALE GENOMIC DNA]</scope>
    <source>
        <strain evidence="18">cv. CDC Frontier</strain>
    </source>
</reference>
<dbReference type="SUPFAM" id="SSF55821">
    <property type="entry name" value="YrdC/RibB"/>
    <property type="match status" value="1"/>
</dbReference>
<evidence type="ECO:0000256" key="16">
    <source>
        <dbReference type="ARBA" id="ARBA00049295"/>
    </source>
</evidence>
<dbReference type="eggNOG" id="KOG1284">
    <property type="taxonomic scope" value="Eukaryota"/>
</dbReference>
<evidence type="ECO:0000256" key="7">
    <source>
        <dbReference type="ARBA" id="ARBA00022528"/>
    </source>
</evidence>
<keyword evidence="7" id="KW-0150">Chloroplast</keyword>
<dbReference type="Gene3D" id="3.40.50.10990">
    <property type="entry name" value="GTP cyclohydrolase II"/>
    <property type="match status" value="1"/>
</dbReference>
<feature type="domain" description="GTP cyclohydrolase II" evidence="17">
    <location>
        <begin position="334"/>
        <end position="497"/>
    </location>
</feature>
<dbReference type="GO" id="GO:0046872">
    <property type="term" value="F:metal ion binding"/>
    <property type="evidence" value="ECO:0007669"/>
    <property type="project" value="UniProtKB-KW"/>
</dbReference>
<evidence type="ECO:0000256" key="13">
    <source>
        <dbReference type="ARBA" id="ARBA00022833"/>
    </source>
</evidence>
<dbReference type="InterPro" id="IPR016299">
    <property type="entry name" value="Riboflavin_synth_RibBA"/>
</dbReference>
<dbReference type="InterPro" id="IPR032677">
    <property type="entry name" value="GTP_cyclohydro_II"/>
</dbReference>
<dbReference type="InterPro" id="IPR000926">
    <property type="entry name" value="RibA"/>
</dbReference>
<dbReference type="GO" id="GO:0009507">
    <property type="term" value="C:chloroplast"/>
    <property type="evidence" value="ECO:0007669"/>
    <property type="project" value="UniProtKB-SubCell"/>
</dbReference>
<keyword evidence="9" id="KW-0934">Plastid</keyword>
<evidence type="ECO:0000256" key="15">
    <source>
        <dbReference type="ARBA" id="ARBA00023134"/>
    </source>
</evidence>
<dbReference type="KEGG" id="cam:101504940"/>
<dbReference type="Proteomes" id="UP000087171">
    <property type="component" value="Chromosome Ca6"/>
</dbReference>
<evidence type="ECO:0000256" key="4">
    <source>
        <dbReference type="ARBA" id="ARBA00005520"/>
    </source>
</evidence>
<evidence type="ECO:0000256" key="9">
    <source>
        <dbReference type="ARBA" id="ARBA00022640"/>
    </source>
</evidence>
<dbReference type="HAMAP" id="MF_01283">
    <property type="entry name" value="RibBA"/>
    <property type="match status" value="1"/>
</dbReference>
<dbReference type="InterPro" id="IPR036144">
    <property type="entry name" value="RibA-like_sf"/>
</dbReference>
<protein>
    <recommendedName>
        <fullName evidence="6">GTP cyclohydrolase II</fullName>
        <ecNumber evidence="6">3.5.4.25</ecNumber>
    </recommendedName>
</protein>
<dbReference type="PANTHER" id="PTHR21327:SF37">
    <property type="entry name" value="GTP CYCLOHYDROLASE II"/>
    <property type="match status" value="1"/>
</dbReference>
<dbReference type="InterPro" id="IPR000422">
    <property type="entry name" value="DHBP_synthase_RibB"/>
</dbReference>
<dbReference type="NCBIfam" id="TIGR00506">
    <property type="entry name" value="ribB"/>
    <property type="match status" value="1"/>
</dbReference>
<evidence type="ECO:0000313" key="18">
    <source>
        <dbReference type="Proteomes" id="UP000087171"/>
    </source>
</evidence>
<dbReference type="UniPathway" id="UPA00275">
    <property type="reaction ID" value="UER00400"/>
</dbReference>
<dbReference type="Pfam" id="PF00926">
    <property type="entry name" value="DHBP_synthase"/>
    <property type="match status" value="1"/>
</dbReference>
<dbReference type="GO" id="GO:0009231">
    <property type="term" value="P:riboflavin biosynthetic process"/>
    <property type="evidence" value="ECO:0007669"/>
    <property type="project" value="UniProtKB-UniPathway"/>
</dbReference>
<comment type="cofactor">
    <cofactor evidence="1">
        <name>Zn(2+)</name>
        <dbReference type="ChEBI" id="CHEBI:29105"/>
    </cofactor>
</comment>
<keyword evidence="12" id="KW-0378">Hydrolase</keyword>
<comment type="pathway">
    <text evidence="3">Cofactor biosynthesis; riboflavin biosynthesis; 5-amino-6-(D-ribitylamino)uracil from GTP: step 1/4.</text>
</comment>
<evidence type="ECO:0000256" key="12">
    <source>
        <dbReference type="ARBA" id="ARBA00022801"/>
    </source>
</evidence>
<dbReference type="GO" id="GO:0003935">
    <property type="term" value="F:GTP cyclohydrolase II activity"/>
    <property type="evidence" value="ECO:0007669"/>
    <property type="project" value="UniProtKB-EC"/>
</dbReference>
<keyword evidence="14" id="KW-0809">Transit peptide</keyword>
<keyword evidence="8" id="KW-0686">Riboflavin biosynthesis</keyword>
<evidence type="ECO:0000259" key="17">
    <source>
        <dbReference type="Pfam" id="PF00925"/>
    </source>
</evidence>
<dbReference type="NCBIfam" id="NF006803">
    <property type="entry name" value="PRK09311.1"/>
    <property type="match status" value="1"/>
</dbReference>
<dbReference type="Gene3D" id="3.90.870.10">
    <property type="entry name" value="DHBP synthase"/>
    <property type="match status" value="1"/>
</dbReference>
<dbReference type="Pfam" id="PF00925">
    <property type="entry name" value="GTP_cyclohydro2"/>
    <property type="match status" value="1"/>
</dbReference>
<dbReference type="AlphaFoldDB" id="A0A1S2YHC0"/>
<evidence type="ECO:0000256" key="3">
    <source>
        <dbReference type="ARBA" id="ARBA00004853"/>
    </source>
</evidence>
<evidence type="ECO:0000256" key="1">
    <source>
        <dbReference type="ARBA" id="ARBA00001947"/>
    </source>
</evidence>
<keyword evidence="18" id="KW-1185">Reference proteome</keyword>
<dbReference type="PANTHER" id="PTHR21327">
    <property type="entry name" value="GTP CYCLOHYDROLASE II-RELATED"/>
    <property type="match status" value="1"/>
</dbReference>
<keyword evidence="11" id="KW-0547">Nucleotide-binding</keyword>
<evidence type="ECO:0000256" key="14">
    <source>
        <dbReference type="ARBA" id="ARBA00022946"/>
    </source>
</evidence>
<keyword evidence="15" id="KW-0342">GTP-binding</keyword>
<comment type="similarity">
    <text evidence="5">In the C-terminal section; belongs to the GTP cyclohydrolase II family.</text>
</comment>
<dbReference type="PaxDb" id="3827-XP_004504823.1"/>
<dbReference type="HAMAP" id="MF_00180">
    <property type="entry name" value="RibB"/>
    <property type="match status" value="1"/>
</dbReference>
<dbReference type="HAMAP" id="MF_00179">
    <property type="entry name" value="RibA"/>
    <property type="match status" value="1"/>
</dbReference>
<keyword evidence="13" id="KW-0862">Zinc</keyword>
<evidence type="ECO:0000256" key="8">
    <source>
        <dbReference type="ARBA" id="ARBA00022619"/>
    </source>
</evidence>
<sequence length="551" mass="59351">MASSLNLSAPCLSRPRACRNFKLFHGLNSINPSIVHVRGSDLAFVRLSSKFPSCLNAVSRIKAALTSGGGDLKNEDLVGVESVGTVAQPDAVVLETMGADTALTGSGFADDNDDFDSDSPTKGFASIPEAIEDIKNGKMVVVVDDEDRENEGDLIMAAQLATPEAMAFIVKHGTGIVCISMKEDDLERLELPLMVNSKDNAEKLRTAFTVTVDAKHGTTTGVSAQDRATTVLALASKDSKPSDFNRPGHIFPLKYTEGGVLKRAGHTEASVDLAVLAGLDPVAVLCEVVDDDGSMARLPKLRQFAERENLKVISIADLIRYRRKRDKLVEHAGAALIPTMWGPFTANCYRSLLDGMEHIAMVKGDIGDGCDVLVRVHSECLTGDIFGSARCDCGSQLSLAMQQIEAAGRGVLVYLRGHEGRGIGLGHKLRAYNLQDEGRDTVEANEELGLPVDSREYGIGAQILRDLRVHSMKLMTNNPAKYVGLKGYGLSISGRIPLLSLITKENRRYLETKRVKMGHMYGLEFNSKLNHIDGGNGNASSVDDSNVAPNT</sequence>
<evidence type="ECO:0000256" key="6">
    <source>
        <dbReference type="ARBA" id="ARBA00012762"/>
    </source>
</evidence>
<dbReference type="CDD" id="cd00641">
    <property type="entry name" value="GTP_cyclohydro2"/>
    <property type="match status" value="1"/>
</dbReference>
<evidence type="ECO:0000256" key="5">
    <source>
        <dbReference type="ARBA" id="ARBA00008976"/>
    </source>
</evidence>
<dbReference type="FunFam" id="3.40.50.10990:FF:000001">
    <property type="entry name" value="Riboflavin biosynthesis protein RibBA"/>
    <property type="match status" value="1"/>
</dbReference>
<dbReference type="GO" id="GO:0005525">
    <property type="term" value="F:GTP binding"/>
    <property type="evidence" value="ECO:0007669"/>
    <property type="project" value="UniProtKB-KW"/>
</dbReference>